<keyword evidence="9" id="KW-1185">Reference proteome</keyword>
<dbReference type="Proteomes" id="UP000199600">
    <property type="component" value="Unassembled WGS sequence"/>
</dbReference>
<evidence type="ECO:0000256" key="2">
    <source>
        <dbReference type="ARBA" id="ARBA00022832"/>
    </source>
</evidence>
<dbReference type="SUPFAM" id="SSF52096">
    <property type="entry name" value="ClpP/crotonase"/>
    <property type="match status" value="1"/>
</dbReference>
<evidence type="ECO:0000313" key="8">
    <source>
        <dbReference type="EMBL" id="SBT10940.1"/>
    </source>
</evidence>
<dbReference type="InterPro" id="IPR029045">
    <property type="entry name" value="ClpP/crotonase-like_dom_sf"/>
</dbReference>
<comment type="function">
    <text evidence="5">May play a role in fatty acid biosynthesis and insulin sensitivity.</text>
</comment>
<dbReference type="CDD" id="cd06558">
    <property type="entry name" value="crotonase-like"/>
    <property type="match status" value="1"/>
</dbReference>
<reference evidence="8 9" key="1">
    <citation type="submission" date="2016-06" db="EMBL/GenBank/DDBJ databases">
        <authorList>
            <person name="Kjaerup R.B."/>
            <person name="Dalgaard T.S."/>
            <person name="Juul-Madsen H.R."/>
        </authorList>
    </citation>
    <scope>NUCLEOTIDE SEQUENCE [LARGE SCALE GENOMIC DNA]</scope>
    <source>
        <strain evidence="8">2</strain>
    </source>
</reference>
<evidence type="ECO:0000256" key="5">
    <source>
        <dbReference type="ARBA" id="ARBA00037410"/>
    </source>
</evidence>
<evidence type="ECO:0000256" key="7">
    <source>
        <dbReference type="RuleBase" id="RU003707"/>
    </source>
</evidence>
<dbReference type="GO" id="GO:0006631">
    <property type="term" value="P:fatty acid metabolic process"/>
    <property type="evidence" value="ECO:0007669"/>
    <property type="project" value="UniProtKB-KW"/>
</dbReference>
<gene>
    <name evidence="8" type="primary">echdc</name>
    <name evidence="8" type="ORF">PROAA_80001</name>
</gene>
<accession>A0A1A8Y1E1</accession>
<evidence type="ECO:0000313" key="9">
    <source>
        <dbReference type="Proteomes" id="UP000199600"/>
    </source>
</evidence>
<dbReference type="EMBL" id="FLQY01000384">
    <property type="protein sequence ID" value="SBT10940.1"/>
    <property type="molecule type" value="Genomic_DNA"/>
</dbReference>
<evidence type="ECO:0000256" key="6">
    <source>
        <dbReference type="ARBA" id="ARBA00040545"/>
    </source>
</evidence>
<evidence type="ECO:0000256" key="3">
    <source>
        <dbReference type="ARBA" id="ARBA00022946"/>
    </source>
</evidence>
<dbReference type="PANTHER" id="PTHR43602">
    <property type="match status" value="1"/>
</dbReference>
<dbReference type="GO" id="GO:0016836">
    <property type="term" value="F:hydro-lyase activity"/>
    <property type="evidence" value="ECO:0007669"/>
    <property type="project" value="TreeGrafter"/>
</dbReference>
<protein>
    <recommendedName>
        <fullName evidence="6">Enoyl-CoA hydratase domain-containing protein 3, mitochondrial</fullName>
    </recommendedName>
</protein>
<dbReference type="InterPro" id="IPR018376">
    <property type="entry name" value="Enoyl-CoA_hyd/isom_CS"/>
</dbReference>
<keyword evidence="2" id="KW-0276">Fatty acid metabolism</keyword>
<dbReference type="Gene3D" id="1.10.12.10">
    <property type="entry name" value="Lyase 2-enoyl-coa Hydratase, Chain A, domain 2"/>
    <property type="match status" value="1"/>
</dbReference>
<dbReference type="Gene3D" id="3.90.226.10">
    <property type="entry name" value="2-enoyl-CoA Hydratase, Chain A, domain 1"/>
    <property type="match status" value="1"/>
</dbReference>
<dbReference type="PROSITE" id="PS00166">
    <property type="entry name" value="ENOYL_COA_HYDRATASE"/>
    <property type="match status" value="1"/>
</dbReference>
<dbReference type="InterPro" id="IPR014748">
    <property type="entry name" value="Enoyl-CoA_hydra_C"/>
</dbReference>
<evidence type="ECO:0000256" key="1">
    <source>
        <dbReference type="ARBA" id="ARBA00005254"/>
    </source>
</evidence>
<dbReference type="NCBIfam" id="NF006008">
    <property type="entry name" value="PRK08139.1"/>
    <property type="match status" value="1"/>
</dbReference>
<sequence length="254" mass="27120">MLRNDSQGIATLTLNRPNQFNSLSTAMIAALQTELDAIAVDSATRVVVIAGAGKAFCAGHDLKEMRANPDKAFMQTLFRQCGKMMMTITEMPQPVIARVHGIATAAGCQLVSMCDLAVAADVARFATSGINVGLFCSTPGVGLSRNLGRKLALEMLLTGDFIDAPTALQQGLINRVVPVDALDAEVDKFAQSIIAKSSLAIGMGKQMFYKQLEMGLDAAYQYASEVMACNMMSEDAAEGIDAFVGKRKAQWKGR</sequence>
<proteinExistence type="inferred from homology"/>
<keyword evidence="4" id="KW-0443">Lipid metabolism</keyword>
<comment type="similarity">
    <text evidence="1 7">Belongs to the enoyl-CoA hydratase/isomerase family.</text>
</comment>
<name>A0A1A8Y1E1_9RHOO</name>
<evidence type="ECO:0000256" key="4">
    <source>
        <dbReference type="ARBA" id="ARBA00023098"/>
    </source>
</evidence>
<dbReference type="Pfam" id="PF00378">
    <property type="entry name" value="ECH_1"/>
    <property type="match status" value="1"/>
</dbReference>
<dbReference type="PANTHER" id="PTHR43602:SF1">
    <property type="entry name" value="ENOYL-COA HYDRATASE DOMAIN-CONTAINING PROTEIN 3, MITOCHONDRIAL"/>
    <property type="match status" value="1"/>
</dbReference>
<dbReference type="InterPro" id="IPR001753">
    <property type="entry name" value="Enoyl-CoA_hydra/iso"/>
</dbReference>
<dbReference type="AlphaFoldDB" id="A0A1A8Y1E1"/>
<keyword evidence="3" id="KW-0809">Transit peptide</keyword>
<dbReference type="InterPro" id="IPR052377">
    <property type="entry name" value="Mitochondrial_ECH-domain"/>
</dbReference>
<organism evidence="8 9">
    <name type="scientific">Candidatus Propionivibrio aalborgensis</name>
    <dbReference type="NCBI Taxonomy" id="1860101"/>
    <lineage>
        <taxon>Bacteria</taxon>
        <taxon>Pseudomonadati</taxon>
        <taxon>Pseudomonadota</taxon>
        <taxon>Betaproteobacteria</taxon>
        <taxon>Rhodocyclales</taxon>
        <taxon>Rhodocyclaceae</taxon>
        <taxon>Propionivibrio</taxon>
    </lineage>
</organism>